<keyword evidence="2" id="KW-1185">Reference proteome</keyword>
<reference evidence="1 2" key="1">
    <citation type="submission" date="2021-06" db="EMBL/GenBank/DDBJ databases">
        <title>Caerostris extrusa draft genome.</title>
        <authorList>
            <person name="Kono N."/>
            <person name="Arakawa K."/>
        </authorList>
    </citation>
    <scope>NUCLEOTIDE SEQUENCE [LARGE SCALE GENOMIC DNA]</scope>
</reference>
<accession>A0AAV4T6S9</accession>
<comment type="caution">
    <text evidence="1">The sequence shown here is derived from an EMBL/GenBank/DDBJ whole genome shotgun (WGS) entry which is preliminary data.</text>
</comment>
<organism evidence="1 2">
    <name type="scientific">Caerostris extrusa</name>
    <name type="common">Bark spider</name>
    <name type="synonym">Caerostris bankana</name>
    <dbReference type="NCBI Taxonomy" id="172846"/>
    <lineage>
        <taxon>Eukaryota</taxon>
        <taxon>Metazoa</taxon>
        <taxon>Ecdysozoa</taxon>
        <taxon>Arthropoda</taxon>
        <taxon>Chelicerata</taxon>
        <taxon>Arachnida</taxon>
        <taxon>Araneae</taxon>
        <taxon>Araneomorphae</taxon>
        <taxon>Entelegynae</taxon>
        <taxon>Araneoidea</taxon>
        <taxon>Araneidae</taxon>
        <taxon>Caerostris</taxon>
    </lineage>
</organism>
<dbReference type="Proteomes" id="UP001054945">
    <property type="component" value="Unassembled WGS sequence"/>
</dbReference>
<evidence type="ECO:0000313" key="1">
    <source>
        <dbReference type="EMBL" id="GIY42000.1"/>
    </source>
</evidence>
<sequence>MDSLKRKVKVLPPLSPISPEFVRNLKEKYRHSKPPTKSPG</sequence>
<proteinExistence type="predicted"/>
<gene>
    <name evidence="1" type="ORF">CEXT_651231</name>
</gene>
<feature type="non-terminal residue" evidence="1">
    <location>
        <position position="40"/>
    </location>
</feature>
<dbReference type="AlphaFoldDB" id="A0AAV4T6S9"/>
<evidence type="ECO:0000313" key="2">
    <source>
        <dbReference type="Proteomes" id="UP001054945"/>
    </source>
</evidence>
<name>A0AAV4T6S9_CAEEX</name>
<protein>
    <submittedName>
        <fullName evidence="1">Uncharacterized protein</fullName>
    </submittedName>
</protein>
<dbReference type="EMBL" id="BPLR01010793">
    <property type="protein sequence ID" value="GIY42000.1"/>
    <property type="molecule type" value="Genomic_DNA"/>
</dbReference>